<dbReference type="InterPro" id="IPR011010">
    <property type="entry name" value="DNA_brk_join_enz"/>
</dbReference>
<evidence type="ECO:0000256" key="5">
    <source>
        <dbReference type="SAM" id="MobiDB-lite"/>
    </source>
</evidence>
<evidence type="ECO:0000256" key="4">
    <source>
        <dbReference type="ARBA" id="ARBA00023172"/>
    </source>
</evidence>
<keyword evidence="3" id="KW-0238">DNA-binding</keyword>
<dbReference type="RefSeq" id="WP_200257432.1">
    <property type="nucleotide sequence ID" value="NZ_NRSH01000038.1"/>
</dbReference>
<comment type="caution">
    <text evidence="7">The sequence shown here is derived from an EMBL/GenBank/DDBJ whole genome shotgun (WGS) entry which is preliminary data.</text>
</comment>
<evidence type="ECO:0000256" key="2">
    <source>
        <dbReference type="ARBA" id="ARBA00022908"/>
    </source>
</evidence>
<dbReference type="Pfam" id="PF20172">
    <property type="entry name" value="DUF6538"/>
    <property type="match status" value="1"/>
</dbReference>
<dbReference type="InterPro" id="IPR046668">
    <property type="entry name" value="DUF6538"/>
</dbReference>
<dbReference type="Proteomes" id="UP000738126">
    <property type="component" value="Unassembled WGS sequence"/>
</dbReference>
<proteinExistence type="inferred from homology"/>
<dbReference type="PANTHER" id="PTHR30349:SF41">
    <property type="entry name" value="INTEGRASE_RECOMBINASE PROTEIN MJ0367-RELATED"/>
    <property type="match status" value="1"/>
</dbReference>
<dbReference type="InterPro" id="IPR010998">
    <property type="entry name" value="Integrase_recombinase_N"/>
</dbReference>
<keyword evidence="8" id="KW-1185">Reference proteome</keyword>
<dbReference type="SUPFAM" id="SSF56349">
    <property type="entry name" value="DNA breaking-rejoining enzymes"/>
    <property type="match status" value="1"/>
</dbReference>
<keyword evidence="4" id="KW-0233">DNA recombination</keyword>
<feature type="region of interest" description="Disordered" evidence="5">
    <location>
        <begin position="474"/>
        <end position="497"/>
    </location>
</feature>
<gene>
    <name evidence="7" type="ORF">CKO13_04855</name>
</gene>
<name>A0ABS1E5A3_9GAMM</name>
<evidence type="ECO:0000313" key="7">
    <source>
        <dbReference type="EMBL" id="MBK1726362.1"/>
    </source>
</evidence>
<dbReference type="Gene3D" id="1.10.443.10">
    <property type="entry name" value="Intergrase catalytic core"/>
    <property type="match status" value="1"/>
</dbReference>
<sequence length="497" mass="56271">MTRPYRHRKTGIFWVRKAVPAALRETVGRRELKESLRTRDPTEAKQRASAVLQRFEAILAAAREGQRYGPEELQGLAGEYYRQQRAAFLQEAQRQGWSPSEWDGEAESHDAVLNAAASPDQEVATVRAWGRPRVERLLDERGELVPLHFRDHLAESVYRAHSEALADAAGEHLHFREPPRREYPEPPPSPEVRSLSGLFERYAECQGVHPRTRTDWGKRLQHFEAWLEHKPAHRVTAADVQRYADALRSGAGPSGKPLAVKTVNEGYLVAVHQTFAWAVKRGLLATNPAQGVSVEGDRGKSRRKVRGYSREEAACILAAARGESVAYKRWVPWLLAFTGARIGEILWRTKADVQHTEGVYYLDIREQVKNQSSVRCVPLHSALIAEGFLEYWRSLPDGEYLFPGEWSDQHGDRTKTPANRLRDWINKRTPVADAALSPNHSFRHRLISECRRAGIDGDQQRQLAGHYFQDEHARYGPGEVPTLSEALERIPSPLGSP</sequence>
<accession>A0ABS1E5A3</accession>
<dbReference type="InterPro" id="IPR013762">
    <property type="entry name" value="Integrase-like_cat_sf"/>
</dbReference>
<protein>
    <recommendedName>
        <fullName evidence="6">DUF6538 domain-containing protein</fullName>
    </recommendedName>
</protein>
<comment type="similarity">
    <text evidence="1">Belongs to the 'phage' integrase family.</text>
</comment>
<reference evidence="7 8" key="1">
    <citation type="journal article" date="2020" name="Microorganisms">
        <title>Osmotic Adaptation and Compatible Solute Biosynthesis of Phototrophic Bacteria as Revealed from Genome Analyses.</title>
        <authorList>
            <person name="Imhoff J.F."/>
            <person name="Rahn T."/>
            <person name="Kunzel S."/>
            <person name="Keller A."/>
            <person name="Neulinger S.C."/>
        </authorList>
    </citation>
    <scope>NUCLEOTIDE SEQUENCE [LARGE SCALE GENOMIC DNA]</scope>
    <source>
        <strain evidence="7 8">DSM 15116</strain>
    </source>
</reference>
<evidence type="ECO:0000256" key="3">
    <source>
        <dbReference type="ARBA" id="ARBA00023125"/>
    </source>
</evidence>
<feature type="domain" description="DUF6538" evidence="6">
    <location>
        <begin position="7"/>
        <end position="63"/>
    </location>
</feature>
<organism evidence="7 8">
    <name type="scientific">Halorhodospira neutriphila</name>
    <dbReference type="NCBI Taxonomy" id="168379"/>
    <lineage>
        <taxon>Bacteria</taxon>
        <taxon>Pseudomonadati</taxon>
        <taxon>Pseudomonadota</taxon>
        <taxon>Gammaproteobacteria</taxon>
        <taxon>Chromatiales</taxon>
        <taxon>Ectothiorhodospiraceae</taxon>
        <taxon>Halorhodospira</taxon>
    </lineage>
</organism>
<evidence type="ECO:0000259" key="6">
    <source>
        <dbReference type="Pfam" id="PF20172"/>
    </source>
</evidence>
<dbReference type="PANTHER" id="PTHR30349">
    <property type="entry name" value="PHAGE INTEGRASE-RELATED"/>
    <property type="match status" value="1"/>
</dbReference>
<evidence type="ECO:0000313" key="8">
    <source>
        <dbReference type="Proteomes" id="UP000738126"/>
    </source>
</evidence>
<evidence type="ECO:0000256" key="1">
    <source>
        <dbReference type="ARBA" id="ARBA00008857"/>
    </source>
</evidence>
<dbReference type="InterPro" id="IPR050090">
    <property type="entry name" value="Tyrosine_recombinase_XerCD"/>
</dbReference>
<keyword evidence="2" id="KW-0229">DNA integration</keyword>
<dbReference type="Gene3D" id="1.10.150.130">
    <property type="match status" value="1"/>
</dbReference>
<dbReference type="EMBL" id="NRSH01000038">
    <property type="protein sequence ID" value="MBK1726362.1"/>
    <property type="molecule type" value="Genomic_DNA"/>
</dbReference>